<dbReference type="NCBIfam" id="NF001938">
    <property type="entry name" value="PRK00714.1-5"/>
    <property type="match status" value="1"/>
</dbReference>
<comment type="cofactor">
    <cofactor evidence="3">
        <name>a divalent metal cation</name>
        <dbReference type="ChEBI" id="CHEBI:60240"/>
    </cofactor>
</comment>
<dbReference type="PANTHER" id="PTHR11839:SF22">
    <property type="entry name" value="NUDIX HYDROLASE 26, CHLOROPLASTIC"/>
    <property type="match status" value="1"/>
</dbReference>
<accession>A0A8F6TXP8</accession>
<evidence type="ECO:0000256" key="1">
    <source>
        <dbReference type="ARBA" id="ARBA00001946"/>
    </source>
</evidence>
<dbReference type="CDD" id="cd03671">
    <property type="entry name" value="NUDIX_Ap4A_hydrolase_plant_like"/>
    <property type="match status" value="1"/>
</dbReference>
<dbReference type="PROSITE" id="PS51462">
    <property type="entry name" value="NUDIX"/>
    <property type="match status" value="1"/>
</dbReference>
<dbReference type="GO" id="GO:0034432">
    <property type="term" value="F:bis(5'-adenosyl)-pentaphosphatase activity"/>
    <property type="evidence" value="ECO:0007669"/>
    <property type="project" value="TreeGrafter"/>
</dbReference>
<dbReference type="Proteomes" id="UP000825009">
    <property type="component" value="Chromosome"/>
</dbReference>
<proteinExistence type="inferred from homology"/>
<dbReference type="KEGG" id="gce:KYE46_00850"/>
<dbReference type="PANTHER" id="PTHR11839">
    <property type="entry name" value="UDP/ADP-SUGAR PYROPHOSPHATASE"/>
    <property type="match status" value="1"/>
</dbReference>
<dbReference type="EC" id="3.6.1.-" evidence="3"/>
<dbReference type="RefSeq" id="WP_219002779.1">
    <property type="nucleotide sequence ID" value="NZ_CP079194.1"/>
</dbReference>
<sequence length="154" mass="17625">MASDLPYRPCAGVVLTNADGRIFAGQRAGMDTPAWQMPQGGLDVGEDPVEAAYRELEEETGVARDHVSFVAKTSDWLTYDFPPEMAPGRWKDKYRGQAQMWVHLRLEAPDSVINLNHKDVEFSDWRWMTKREILTVIVPFKRPIYKAILKEFAL</sequence>
<keyword evidence="6" id="KW-1185">Reference proteome</keyword>
<evidence type="ECO:0000313" key="6">
    <source>
        <dbReference type="Proteomes" id="UP000825009"/>
    </source>
</evidence>
<feature type="domain" description="Nudix hydrolase" evidence="4">
    <location>
        <begin position="6"/>
        <end position="150"/>
    </location>
</feature>
<name>A0A8F6TXP8_9RHOB</name>
<comment type="function">
    <text evidence="3">Accelerates the degradation of transcripts by removing pyrophosphate from the 5'-end of triphosphorylated RNA, leading to a more labile monophosphorylated state that can stimulate subsequent ribonuclease cleavage.</text>
</comment>
<comment type="similarity">
    <text evidence="3">Belongs to the Nudix hydrolase family. RppH subfamily.</text>
</comment>
<protein>
    <recommendedName>
        <fullName evidence="3">RNA pyrophosphohydrolase</fullName>
        <ecNumber evidence="3">3.6.1.-</ecNumber>
    </recommendedName>
    <alternativeName>
        <fullName evidence="3">(Di)nucleoside polyphosphate hydrolase</fullName>
    </alternativeName>
</protein>
<dbReference type="InterPro" id="IPR022927">
    <property type="entry name" value="RppH"/>
</dbReference>
<dbReference type="GO" id="GO:0006753">
    <property type="term" value="P:nucleoside phosphate metabolic process"/>
    <property type="evidence" value="ECO:0007669"/>
    <property type="project" value="TreeGrafter"/>
</dbReference>
<feature type="short sequence motif" description="Nudix box" evidence="3">
    <location>
        <begin position="40"/>
        <end position="61"/>
    </location>
</feature>
<gene>
    <name evidence="3" type="primary">rppH</name>
    <name evidence="3" type="synonym">nudH</name>
    <name evidence="5" type="ORF">KYE46_00850</name>
</gene>
<evidence type="ECO:0000313" key="5">
    <source>
        <dbReference type="EMBL" id="QXT39843.1"/>
    </source>
</evidence>
<evidence type="ECO:0000256" key="3">
    <source>
        <dbReference type="HAMAP-Rule" id="MF_00298"/>
    </source>
</evidence>
<dbReference type="AlphaFoldDB" id="A0A8F6TXP8"/>
<dbReference type="GO" id="GO:0008893">
    <property type="term" value="F:guanosine-3',5'-bis(diphosphate) 3'-diphosphatase activity"/>
    <property type="evidence" value="ECO:0007669"/>
    <property type="project" value="TreeGrafter"/>
</dbReference>
<evidence type="ECO:0000259" key="4">
    <source>
        <dbReference type="PROSITE" id="PS51462"/>
    </source>
</evidence>
<dbReference type="Pfam" id="PF00293">
    <property type="entry name" value="NUDIX"/>
    <property type="match status" value="1"/>
</dbReference>
<reference evidence="5 6" key="1">
    <citation type="submission" date="2021-07" db="EMBL/GenBank/DDBJ databases">
        <title>A novel Jannaschia species isolated from marine dinoflagellate Ceratoperidinium margalefii.</title>
        <authorList>
            <person name="Jiang Y."/>
            <person name="Li Z."/>
        </authorList>
    </citation>
    <scope>NUCLEOTIDE SEQUENCE [LARGE SCALE GENOMIC DNA]</scope>
    <source>
        <strain evidence="5 6">J12C1-MA-4</strain>
    </source>
</reference>
<dbReference type="InterPro" id="IPR020084">
    <property type="entry name" value="NUDIX_hydrolase_CS"/>
</dbReference>
<keyword evidence="2 3" id="KW-0378">Hydrolase</keyword>
<dbReference type="PROSITE" id="PS00893">
    <property type="entry name" value="NUDIX_BOX"/>
    <property type="match status" value="1"/>
</dbReference>
<dbReference type="GO" id="GO:0019693">
    <property type="term" value="P:ribose phosphate metabolic process"/>
    <property type="evidence" value="ECO:0007669"/>
    <property type="project" value="TreeGrafter"/>
</dbReference>
<dbReference type="EMBL" id="CP079194">
    <property type="protein sequence ID" value="QXT39843.1"/>
    <property type="molecule type" value="Genomic_DNA"/>
</dbReference>
<comment type="cofactor">
    <cofactor evidence="1">
        <name>Mg(2+)</name>
        <dbReference type="ChEBI" id="CHEBI:18420"/>
    </cofactor>
</comment>
<evidence type="ECO:0000256" key="2">
    <source>
        <dbReference type="ARBA" id="ARBA00022801"/>
    </source>
</evidence>
<dbReference type="HAMAP" id="MF_00298">
    <property type="entry name" value="Nudix_RppH"/>
    <property type="match status" value="1"/>
</dbReference>
<dbReference type="InterPro" id="IPR000086">
    <property type="entry name" value="NUDIX_hydrolase_dom"/>
</dbReference>
<organism evidence="5 6">
    <name type="scientific">Gymnodinialimonas ceratoperidinii</name>
    <dbReference type="NCBI Taxonomy" id="2856823"/>
    <lineage>
        <taxon>Bacteria</taxon>
        <taxon>Pseudomonadati</taxon>
        <taxon>Pseudomonadota</taxon>
        <taxon>Alphaproteobacteria</taxon>
        <taxon>Rhodobacterales</taxon>
        <taxon>Paracoccaceae</taxon>
        <taxon>Gymnodinialimonas</taxon>
    </lineage>
</organism>